<dbReference type="VEuPathDB" id="FungiDB:A9K55_003767"/>
<dbReference type="EMBL" id="CP023325">
    <property type="protein sequence ID" value="ATY64112.1"/>
    <property type="molecule type" value="Genomic_DNA"/>
</dbReference>
<gene>
    <name evidence="1" type="ORF">A9K55_003767</name>
</gene>
<evidence type="ECO:0000313" key="1">
    <source>
        <dbReference type="EMBL" id="ATY64112.1"/>
    </source>
</evidence>
<dbReference type="VEuPathDB" id="FungiDB:CCM_04497"/>
<protein>
    <submittedName>
        <fullName evidence="1">Uncharacterized protein</fullName>
    </submittedName>
</protein>
<organism evidence="1 2">
    <name type="scientific">Cordyceps militaris</name>
    <name type="common">Caterpillar fungus</name>
    <name type="synonym">Clavaria militaris</name>
    <dbReference type="NCBI Taxonomy" id="73501"/>
    <lineage>
        <taxon>Eukaryota</taxon>
        <taxon>Fungi</taxon>
        <taxon>Dikarya</taxon>
        <taxon>Ascomycota</taxon>
        <taxon>Pezizomycotina</taxon>
        <taxon>Sordariomycetes</taxon>
        <taxon>Hypocreomycetidae</taxon>
        <taxon>Hypocreales</taxon>
        <taxon>Cordycipitaceae</taxon>
        <taxon>Cordyceps</taxon>
    </lineage>
</organism>
<accession>A0A2H4SLX5</accession>
<dbReference type="AlphaFoldDB" id="A0A2H4SLX5"/>
<dbReference type="Proteomes" id="UP000323067">
    <property type="component" value="Chromosome v"/>
</dbReference>
<proteinExistence type="predicted"/>
<name>A0A2H4SLX5_CORMI</name>
<reference evidence="1 2" key="1">
    <citation type="journal article" date="2017" name="BMC Genomics">
        <title>Chromosome level assembly and secondary metabolite potential of the parasitic fungus Cordyceps militaris.</title>
        <authorList>
            <person name="Kramer G.J."/>
            <person name="Nodwell J.R."/>
        </authorList>
    </citation>
    <scope>NUCLEOTIDE SEQUENCE [LARGE SCALE GENOMIC DNA]</scope>
    <source>
        <strain evidence="1 2">ATCC 34164</strain>
    </source>
</reference>
<evidence type="ECO:0000313" key="2">
    <source>
        <dbReference type="Proteomes" id="UP000323067"/>
    </source>
</evidence>
<sequence length="190" mass="21530">MDTTRIDEPGEATYLSYEELRPGGVPDAMRRLYWPLEGEFPLNIFVMKQQRAPHDLEPLFQPDGNGNSNSGTWHEIASQPCTKRKVSSITARVPELDQWGPHWRDWHSEHACPESGAEYITEADLDDALRDREADADAKVLIRCCGEERPFGKGHRLITVVPLEGSGFVTVKDYVCRQGRITILWARIIG</sequence>